<evidence type="ECO:0000313" key="3">
    <source>
        <dbReference type="Proteomes" id="UP000075260"/>
    </source>
</evidence>
<dbReference type="InterPro" id="IPR046863">
    <property type="entry name" value="MbnP-like_dom"/>
</dbReference>
<dbReference type="NCBIfam" id="TIGR04052">
    <property type="entry name" value="MbnP_like_WxW"/>
    <property type="match status" value="1"/>
</dbReference>
<proteinExistence type="predicted"/>
<accession>A0A150PYU5</accession>
<reference evidence="2 3" key="1">
    <citation type="submission" date="2014-02" db="EMBL/GenBank/DDBJ databases">
        <title>The small core and large imbalanced accessory genome model reveals a collaborative survival strategy of Sorangium cellulosum strains in nature.</title>
        <authorList>
            <person name="Han K."/>
            <person name="Peng R."/>
            <person name="Blom J."/>
            <person name="Li Y.-Z."/>
        </authorList>
    </citation>
    <scope>NUCLEOTIDE SEQUENCE [LARGE SCALE GENOMIC DNA]</scope>
    <source>
        <strain evidence="2 3">So0008-312</strain>
    </source>
</reference>
<protein>
    <recommendedName>
        <fullName evidence="1">Copper-binding protein MbnP-like domain-containing protein</fullName>
    </recommendedName>
</protein>
<evidence type="ECO:0000313" key="2">
    <source>
        <dbReference type="EMBL" id="KYF60733.1"/>
    </source>
</evidence>
<feature type="domain" description="Copper-binding protein MbnP-like" evidence="1">
    <location>
        <begin position="65"/>
        <end position="276"/>
    </location>
</feature>
<organism evidence="2 3">
    <name type="scientific">Sorangium cellulosum</name>
    <name type="common">Polyangium cellulosum</name>
    <dbReference type="NCBI Taxonomy" id="56"/>
    <lineage>
        <taxon>Bacteria</taxon>
        <taxon>Pseudomonadati</taxon>
        <taxon>Myxococcota</taxon>
        <taxon>Polyangia</taxon>
        <taxon>Polyangiales</taxon>
        <taxon>Polyangiaceae</taxon>
        <taxon>Sorangium</taxon>
    </lineage>
</organism>
<dbReference type="AlphaFoldDB" id="A0A150PYU5"/>
<evidence type="ECO:0000259" key="1">
    <source>
        <dbReference type="Pfam" id="PF20243"/>
    </source>
</evidence>
<gene>
    <name evidence="2" type="ORF">BE15_04330</name>
</gene>
<dbReference type="Pfam" id="PF20243">
    <property type="entry name" value="MbnP"/>
    <property type="match status" value="1"/>
</dbReference>
<comment type="caution">
    <text evidence="2">The sequence shown here is derived from an EMBL/GenBank/DDBJ whole genome shotgun (WGS) entry which is preliminary data.</text>
</comment>
<dbReference type="Proteomes" id="UP000075260">
    <property type="component" value="Unassembled WGS sequence"/>
</dbReference>
<dbReference type="EMBL" id="JEMA01001256">
    <property type="protein sequence ID" value="KYF60733.1"/>
    <property type="molecule type" value="Genomic_DNA"/>
</dbReference>
<name>A0A150PYU5_SORCE</name>
<sequence length="311" mass="31683">MFPVVGVALSLVACGGGENGANPVDATATATGTGGAGGGGNGGAGGAGGAGEGGGGAGGDEGTIPVELQFEGRVGDDVFSCGDSYAVGTSQTEVRLNDFRLYIHDVRLRRADGEEVPVALDQDGLWQHQNVALLDFEDKSGSCANGTQDTNSVVRGAVPAGEYNGLSFRVGVPPELNHGDASTAPSPLNLSGLWWNWTHGYKFLRIDSAAEAGQGGFIVHVGSTGCVSGADGEVTCDRPNIAEVVLEGVDPLTTKVLVDYGALVLDSDVGGSEGCMSEPTNPECALVFTRLGIDVTDGSPRPEHQAFFRVE</sequence>
<dbReference type="InterPro" id="IPR023977">
    <property type="entry name" value="MbnP-like"/>
</dbReference>